<accession>A0A6P6WAC5</accession>
<reference evidence="4" key="1">
    <citation type="journal article" date="2025" name="Foods">
        <title>Unveiling the Microbial Signatures of Arabica Coffee Cherries: Insights into Ripeness Specific Diversity, Functional Traits, and Implications for Quality and Safety.</title>
        <authorList>
            <consortium name="RefSeq"/>
            <person name="Tenea G.N."/>
            <person name="Cifuentes V."/>
            <person name="Reyes P."/>
            <person name="Cevallos-Vallejos M."/>
        </authorList>
    </citation>
    <scope>NUCLEOTIDE SEQUENCE [LARGE SCALE GENOMIC DNA]</scope>
</reference>
<feature type="region of interest" description="Disordered" evidence="1">
    <location>
        <begin position="274"/>
        <end position="314"/>
    </location>
</feature>
<dbReference type="SUPFAM" id="SSF109715">
    <property type="entry name" value="DEK C-terminal domain"/>
    <property type="match status" value="1"/>
</dbReference>
<dbReference type="PROSITE" id="PS51925">
    <property type="entry name" value="SWIB_MDM2"/>
    <property type="match status" value="3"/>
</dbReference>
<dbReference type="Pfam" id="PF08766">
    <property type="entry name" value="DEK_C"/>
    <property type="match status" value="1"/>
</dbReference>
<gene>
    <name evidence="5 6" type="primary">LOC113731376</name>
</gene>
<feature type="compositionally biased region" description="Acidic residues" evidence="1">
    <location>
        <begin position="432"/>
        <end position="441"/>
    </location>
</feature>
<evidence type="ECO:0000259" key="2">
    <source>
        <dbReference type="PROSITE" id="PS51925"/>
    </source>
</evidence>
<dbReference type="Gene3D" id="1.10.245.10">
    <property type="entry name" value="SWIB/MDM2 domain"/>
    <property type="match status" value="3"/>
</dbReference>
<evidence type="ECO:0000256" key="1">
    <source>
        <dbReference type="SAM" id="MobiDB-lite"/>
    </source>
</evidence>
<dbReference type="PROSITE" id="PS51998">
    <property type="entry name" value="DEK_C"/>
    <property type="match status" value="1"/>
</dbReference>
<dbReference type="RefSeq" id="XP_071935542.1">
    <property type="nucleotide sequence ID" value="XM_072079441.1"/>
</dbReference>
<dbReference type="RefSeq" id="XP_027112413.2">
    <property type="nucleotide sequence ID" value="XM_027256612.2"/>
</dbReference>
<dbReference type="InterPro" id="IPR036885">
    <property type="entry name" value="SWIB_MDM2_dom_sf"/>
</dbReference>
<feature type="compositionally biased region" description="Basic and acidic residues" evidence="1">
    <location>
        <begin position="119"/>
        <end position="129"/>
    </location>
</feature>
<feature type="compositionally biased region" description="Basic and acidic residues" evidence="1">
    <location>
        <begin position="94"/>
        <end position="105"/>
    </location>
</feature>
<evidence type="ECO:0000313" key="4">
    <source>
        <dbReference type="Proteomes" id="UP001652660"/>
    </source>
</evidence>
<feature type="domain" description="DEK-C" evidence="3">
    <location>
        <begin position="13"/>
        <end position="68"/>
    </location>
</feature>
<feature type="compositionally biased region" description="Acidic residues" evidence="1">
    <location>
        <begin position="244"/>
        <end position="255"/>
    </location>
</feature>
<dbReference type="InterPro" id="IPR014876">
    <property type="entry name" value="DEK_C"/>
</dbReference>
<feature type="compositionally biased region" description="Basic residues" evidence="1">
    <location>
        <begin position="130"/>
        <end position="139"/>
    </location>
</feature>
<evidence type="ECO:0000313" key="6">
    <source>
        <dbReference type="RefSeq" id="XP_071935542.1"/>
    </source>
</evidence>
<proteinExistence type="predicted"/>
<dbReference type="GeneID" id="113731376"/>
<dbReference type="OrthoDB" id="10251073at2759"/>
<feature type="compositionally biased region" description="Basic and acidic residues" evidence="1">
    <location>
        <begin position="74"/>
        <end position="83"/>
    </location>
</feature>
<feature type="domain" description="DM2" evidence="2">
    <location>
        <begin position="465"/>
        <end position="542"/>
    </location>
</feature>
<evidence type="ECO:0000313" key="5">
    <source>
        <dbReference type="RefSeq" id="XP_027112413.2"/>
    </source>
</evidence>
<dbReference type="Gene3D" id="1.10.10.60">
    <property type="entry name" value="Homeodomain-like"/>
    <property type="match status" value="1"/>
</dbReference>
<protein>
    <recommendedName>
        <fullName evidence="7">DNA ligase 1-like</fullName>
    </recommendedName>
</protein>
<dbReference type="SMART" id="SM00151">
    <property type="entry name" value="SWIB"/>
    <property type="match status" value="3"/>
</dbReference>
<organism evidence="4 5">
    <name type="scientific">Coffea arabica</name>
    <name type="common">Arabian coffee</name>
    <dbReference type="NCBI Taxonomy" id="13443"/>
    <lineage>
        <taxon>Eukaryota</taxon>
        <taxon>Viridiplantae</taxon>
        <taxon>Streptophyta</taxon>
        <taxon>Embryophyta</taxon>
        <taxon>Tracheophyta</taxon>
        <taxon>Spermatophyta</taxon>
        <taxon>Magnoliopsida</taxon>
        <taxon>eudicotyledons</taxon>
        <taxon>Gunneridae</taxon>
        <taxon>Pentapetalae</taxon>
        <taxon>asterids</taxon>
        <taxon>lamiids</taxon>
        <taxon>Gentianales</taxon>
        <taxon>Rubiaceae</taxon>
        <taxon>Ixoroideae</taxon>
        <taxon>Gardenieae complex</taxon>
        <taxon>Bertiereae - Coffeeae clade</taxon>
        <taxon>Coffeeae</taxon>
        <taxon>Coffea</taxon>
    </lineage>
</organism>
<dbReference type="CDD" id="cd10567">
    <property type="entry name" value="SWIB-MDM2_like"/>
    <property type="match status" value="3"/>
</dbReference>
<dbReference type="InterPro" id="IPR019835">
    <property type="entry name" value="SWIB_domain"/>
</dbReference>
<keyword evidence="4" id="KW-1185">Reference proteome</keyword>
<dbReference type="PANTHER" id="PTHR13844">
    <property type="entry name" value="SWI/SNF-RELATED MATRIX-ASSOCIATED ACTIN-DEPENDENT REGULATOR OF CHROMATIN SUBFAMILY D"/>
    <property type="match status" value="1"/>
</dbReference>
<dbReference type="InterPro" id="IPR003121">
    <property type="entry name" value="SWIB_MDM2_domain"/>
</dbReference>
<dbReference type="Pfam" id="PF02201">
    <property type="entry name" value="SWIB"/>
    <property type="match status" value="3"/>
</dbReference>
<reference evidence="5 6" key="2">
    <citation type="submission" date="2025-05" db="UniProtKB">
        <authorList>
            <consortium name="RefSeq"/>
        </authorList>
    </citation>
    <scope>IDENTIFICATION</scope>
    <source>
        <tissue evidence="5 6">Leaves</tissue>
    </source>
</reference>
<feature type="domain" description="DM2" evidence="2">
    <location>
        <begin position="310"/>
        <end position="387"/>
    </location>
</feature>
<feature type="region of interest" description="Disordered" evidence="1">
    <location>
        <begin position="228"/>
        <end position="259"/>
    </location>
</feature>
<evidence type="ECO:0000259" key="3">
    <source>
        <dbReference type="PROSITE" id="PS51998"/>
    </source>
</evidence>
<dbReference type="Proteomes" id="UP001652660">
    <property type="component" value="Chromosome 2e"/>
</dbReference>
<feature type="compositionally biased region" description="Acidic residues" evidence="1">
    <location>
        <begin position="393"/>
        <end position="410"/>
    </location>
</feature>
<feature type="region of interest" description="Disordered" evidence="1">
    <location>
        <begin position="393"/>
        <end position="469"/>
    </location>
</feature>
<feature type="domain" description="DM2" evidence="2">
    <location>
        <begin position="149"/>
        <end position="226"/>
    </location>
</feature>
<evidence type="ECO:0008006" key="7">
    <source>
        <dbReference type="Google" id="ProtNLM"/>
    </source>
</evidence>
<name>A0A6P6WAC5_COFAR</name>
<feature type="region of interest" description="Disordered" evidence="1">
    <location>
        <begin position="74"/>
        <end position="153"/>
    </location>
</feature>
<sequence length="565" mass="65721">MVHTIYKAEFVKMVSESELVNRLREILRTSDLDIATAGSVRRQLEEEFGVSLHDRKTFISEQIDLFLSELRNDDAQQQHREETQGDSSDDEEISEVKVEDVKQVDENEDSGSHTQEVAIGKDEGSDGVRSKQKSRSHKKDKNEKKKGSGFGKTWAISPQLQEIVGVPEMARTEVVKRMWTYIRENNLQNPKDKRKIICDENLRGIFQVKSINMFQMNKALSKHMWPIDSEDEPQKHNTQQHQEDQEEAEEEDSNGEEMKQEFENLKQELNEGSVHQEVDVENEEESHGVRSKKRSRSYKMDNNDKKKRSGFNKPWAISPQLQKIVGVQQMARTEVVKKMWVYIREKNLQNPKDKRKIICDQTLHGIFQVKNINMFQMNKALSKHMWPIDAEDDHQEAEEDGNGEETEEQSEDVKQEENEYSGSNEVDIGGGGEEEEEEEESDGIRNKQKSRSQRMDAIQNKKGSGFSKPCAISPQLQELVGVPEMARTEVVKKMWAYIREKNLQNPKDKRKIICDEALRAIFRVNTINMFQMNKVLSKHIWPIDIEYATPIKSSQKKRQREKDRQ</sequence>
<dbReference type="SUPFAM" id="SSF47592">
    <property type="entry name" value="SWIB/MDM2 domain"/>
    <property type="match status" value="3"/>
</dbReference>